<protein>
    <submittedName>
        <fullName evidence="1">Uncharacterized protein</fullName>
    </submittedName>
</protein>
<sequence length="891" mass="96262">MARALAKVNAWRQALAGMASGELQVGSRTPLRNVAAWLTPNVLHGGFASGQLMAGGRAQAHETHWLAQLAAGQPLGSTPTDCARMATLAAQPVDRSTLPQKLDRTPLNDWFLTEAGLQQLMQWLDDGRWRIAVPEEGALLVVAWLLRQGHDTSAARLLDTLSPYWHRVRFYPQPAATPMPALDRVSLRSAQDVMAQLNQLQTPPAVLAQHQAIHVWRPLLDELVLLWLQAVPGALHGPDAAAAHGESGRGADGAVTDALPRLRAGTREAEGGLPLAEPDADWRQQAAAWRLRAREAEAQHTRSRAHRKPGSHVAQLWAMLDQVLQGQALSEAQRRRLRFVLACQVSAHGVPGDARHHTWRAAQRAQTDTVWRAHWAYALAARVQAQGPYALGDGLPDLDTALQAATAQEAQQHAHLPEGTVVWPSLRRKLRRAHLATVPQLVQAGIVPSSEVLASVLPGTTGAQLARTMPDAASARLLGALWRAFRGRRSVLLLNHESQVRFHELPWVLRLQQHACVPATAAGTEGDSAHRWDMAGLARSQALAQLDAAARLALTQFPQSAFPNPLLWELRALAEQGGWQPPWVEDIAADIFMGSFGPKFGQAVHDALPWLQGSLYAQHFQLDLEALRLAMAPAVACHAAFQRYAETPAGSPGNPAAKREQQALLQRYHAAPDLLVAHLRARTGWSADARGVGANGAVIEQMGLVSTANFAPLAQRFGWGVAGAGLRDATAQARELQGWAQAARTGFERLCAGLDLGVREAGAMLDKPPTQIQATNPADAHAAATEAQAADRLLAERVRRAATSWRQVVLLLSLLPAEQQRANLLGMQRHLAACDTPASRGVTRALAPQLADLMACVQGQARDAGRPPFHGWTQPGQRGVLFTLRQGLKAG</sequence>
<dbReference type="Proteomes" id="UP000196138">
    <property type="component" value="Chromosome"/>
</dbReference>
<reference evidence="1 2" key="1">
    <citation type="submission" date="2017-05" db="EMBL/GenBank/DDBJ databases">
        <authorList>
            <person name="Song R."/>
            <person name="Chenine A.L."/>
            <person name="Ruprecht R.M."/>
        </authorList>
    </citation>
    <scope>NUCLEOTIDE SEQUENCE [LARGE SCALE GENOMIC DNA]</scope>
    <source>
        <strain evidence="1 2">DSM 26136</strain>
    </source>
</reference>
<dbReference type="KEGG" id="cser:CCO03_04750"/>
<name>A0A1Y0EKA4_9BURK</name>
<proteinExistence type="predicted"/>
<keyword evidence="2" id="KW-1185">Reference proteome</keyword>
<evidence type="ECO:0000313" key="2">
    <source>
        <dbReference type="Proteomes" id="UP000196138"/>
    </source>
</evidence>
<evidence type="ECO:0000313" key="1">
    <source>
        <dbReference type="EMBL" id="ARU04073.1"/>
    </source>
</evidence>
<gene>
    <name evidence="1" type="ORF">CCO03_04750</name>
</gene>
<accession>A0A1Y0EKA4</accession>
<dbReference type="EMBL" id="CP021455">
    <property type="protein sequence ID" value="ARU04073.1"/>
    <property type="molecule type" value="Genomic_DNA"/>
</dbReference>
<dbReference type="AlphaFoldDB" id="A0A1Y0EKA4"/>
<organism evidence="1 2">
    <name type="scientific">Comamonas serinivorans</name>
    <dbReference type="NCBI Taxonomy" id="1082851"/>
    <lineage>
        <taxon>Bacteria</taxon>
        <taxon>Pseudomonadati</taxon>
        <taxon>Pseudomonadota</taxon>
        <taxon>Betaproteobacteria</taxon>
        <taxon>Burkholderiales</taxon>
        <taxon>Comamonadaceae</taxon>
        <taxon>Comamonas</taxon>
    </lineage>
</organism>